<dbReference type="GO" id="GO:0009245">
    <property type="term" value="P:lipid A biosynthetic process"/>
    <property type="evidence" value="ECO:0007669"/>
    <property type="project" value="UniProtKB-KW"/>
</dbReference>
<dbReference type="InterPro" id="IPR018357">
    <property type="entry name" value="Hexapep_transf_CS"/>
</dbReference>
<dbReference type="InterPro" id="IPR001451">
    <property type="entry name" value="Hexapep"/>
</dbReference>
<dbReference type="SUPFAM" id="SSF51161">
    <property type="entry name" value="Trimeric LpxA-like enzymes"/>
    <property type="match status" value="1"/>
</dbReference>
<evidence type="ECO:0000256" key="7">
    <source>
        <dbReference type="ARBA" id="ARBA00023315"/>
    </source>
</evidence>
<keyword evidence="7" id="KW-0012">Acyltransferase</keyword>
<dbReference type="GO" id="GO:0008374">
    <property type="term" value="F:O-acyltransferase activity"/>
    <property type="evidence" value="ECO:0007669"/>
    <property type="project" value="TreeGrafter"/>
</dbReference>
<evidence type="ECO:0000256" key="1">
    <source>
        <dbReference type="ARBA" id="ARBA00007274"/>
    </source>
</evidence>
<organism evidence="8 9">
    <name type="scientific">Pseudomonas migulae</name>
    <dbReference type="NCBI Taxonomy" id="78543"/>
    <lineage>
        <taxon>Bacteria</taxon>
        <taxon>Pseudomonadati</taxon>
        <taxon>Pseudomonadota</taxon>
        <taxon>Gammaproteobacteria</taxon>
        <taxon>Pseudomonadales</taxon>
        <taxon>Pseudomonadaceae</taxon>
        <taxon>Pseudomonas</taxon>
    </lineage>
</organism>
<dbReference type="Proteomes" id="UP000198985">
    <property type="component" value="Unassembled WGS sequence"/>
</dbReference>
<dbReference type="Pfam" id="PF00132">
    <property type="entry name" value="Hexapep"/>
    <property type="match status" value="1"/>
</dbReference>
<dbReference type="RefSeq" id="WP_084322580.1">
    <property type="nucleotide sequence ID" value="NZ_FNTY01000002.1"/>
</dbReference>
<keyword evidence="5" id="KW-0677">Repeat</keyword>
<dbReference type="GO" id="GO:0016020">
    <property type="term" value="C:membrane"/>
    <property type="evidence" value="ECO:0007669"/>
    <property type="project" value="GOC"/>
</dbReference>
<keyword evidence="6" id="KW-0443">Lipid metabolism</keyword>
<evidence type="ECO:0000256" key="3">
    <source>
        <dbReference type="ARBA" id="ARBA00022556"/>
    </source>
</evidence>
<name>A0A1H5J799_9PSED</name>
<sequence length="203" mass="22506">MIGLARRAVSYYVNKTGRGRWLFKRFCNPDGFEWARYLARWGSLHSVGSNVWINVGCNIADPSLVRLGNNIALSDCTLFCHDGAVFFSTLYNVKLDSVGPVDIRDNCFIGHGAIIMPCVTIGPGSIVAAGAVVRKDVPPGVVVGGNPARVFCTVEELMKKFESRCNDYPWMDVIRERSGSYDPGLESELTEMRVQYFFGEPPK</sequence>
<evidence type="ECO:0000313" key="9">
    <source>
        <dbReference type="Proteomes" id="UP000198985"/>
    </source>
</evidence>
<dbReference type="EMBL" id="FNTY01000002">
    <property type="protein sequence ID" value="SEE48300.1"/>
    <property type="molecule type" value="Genomic_DNA"/>
</dbReference>
<dbReference type="PROSITE" id="PS00101">
    <property type="entry name" value="HEXAPEP_TRANSFERASES"/>
    <property type="match status" value="1"/>
</dbReference>
<keyword evidence="2" id="KW-0444">Lipid biosynthesis</keyword>
<keyword evidence="4 8" id="KW-0808">Transferase</keyword>
<keyword evidence="3" id="KW-0441">Lipid A biosynthesis</keyword>
<evidence type="ECO:0000256" key="5">
    <source>
        <dbReference type="ARBA" id="ARBA00022737"/>
    </source>
</evidence>
<evidence type="ECO:0000256" key="6">
    <source>
        <dbReference type="ARBA" id="ARBA00023098"/>
    </source>
</evidence>
<dbReference type="InterPro" id="IPR051159">
    <property type="entry name" value="Hexapeptide_acetyltransf"/>
</dbReference>
<dbReference type="CDD" id="cd04647">
    <property type="entry name" value="LbH_MAT_like"/>
    <property type="match status" value="1"/>
</dbReference>
<dbReference type="AlphaFoldDB" id="A0A1H5J799"/>
<dbReference type="Gene3D" id="2.160.10.10">
    <property type="entry name" value="Hexapeptide repeat proteins"/>
    <property type="match status" value="1"/>
</dbReference>
<evidence type="ECO:0000313" key="8">
    <source>
        <dbReference type="EMBL" id="SEE48300.1"/>
    </source>
</evidence>
<evidence type="ECO:0000256" key="2">
    <source>
        <dbReference type="ARBA" id="ARBA00022516"/>
    </source>
</evidence>
<accession>A0A1H5J799</accession>
<evidence type="ECO:0000256" key="4">
    <source>
        <dbReference type="ARBA" id="ARBA00022679"/>
    </source>
</evidence>
<gene>
    <name evidence="8" type="ORF">SAMN04490194_2434</name>
</gene>
<protein>
    <submittedName>
        <fullName evidence="8">Transferase hexapeptide (Six repeat-containing protein)</fullName>
    </submittedName>
</protein>
<dbReference type="InterPro" id="IPR011004">
    <property type="entry name" value="Trimer_LpxA-like_sf"/>
</dbReference>
<proteinExistence type="inferred from homology"/>
<reference evidence="8 9" key="1">
    <citation type="submission" date="2016-10" db="EMBL/GenBank/DDBJ databases">
        <authorList>
            <person name="de Groot N.N."/>
        </authorList>
    </citation>
    <scope>NUCLEOTIDE SEQUENCE [LARGE SCALE GENOMIC DNA]</scope>
    <source>
        <strain evidence="8 9">BS3662</strain>
    </source>
</reference>
<comment type="similarity">
    <text evidence="1">Belongs to the transferase hexapeptide repeat family.</text>
</comment>
<dbReference type="PANTHER" id="PTHR23416">
    <property type="entry name" value="SIALIC ACID SYNTHASE-RELATED"/>
    <property type="match status" value="1"/>
</dbReference>
<dbReference type="PANTHER" id="PTHR23416:SF23">
    <property type="entry name" value="ACETYLTRANSFERASE C18B11.09C-RELATED"/>
    <property type="match status" value="1"/>
</dbReference>